<organism evidence="2 3">
    <name type="scientific">Acanthoscelides obtectus</name>
    <name type="common">Bean weevil</name>
    <name type="synonym">Bruchus obtectus</name>
    <dbReference type="NCBI Taxonomy" id="200917"/>
    <lineage>
        <taxon>Eukaryota</taxon>
        <taxon>Metazoa</taxon>
        <taxon>Ecdysozoa</taxon>
        <taxon>Arthropoda</taxon>
        <taxon>Hexapoda</taxon>
        <taxon>Insecta</taxon>
        <taxon>Pterygota</taxon>
        <taxon>Neoptera</taxon>
        <taxon>Endopterygota</taxon>
        <taxon>Coleoptera</taxon>
        <taxon>Polyphaga</taxon>
        <taxon>Cucujiformia</taxon>
        <taxon>Chrysomeloidea</taxon>
        <taxon>Chrysomelidae</taxon>
        <taxon>Bruchinae</taxon>
        <taxon>Bruchini</taxon>
        <taxon>Acanthoscelides</taxon>
    </lineage>
</organism>
<dbReference type="AlphaFoldDB" id="A0A9P0LDW8"/>
<dbReference type="InterPro" id="IPR051712">
    <property type="entry name" value="ARTD-AVP"/>
</dbReference>
<sequence length="265" mass="30413">MQVRALFSILLTTHYTHPVDLFSPDGEQVANKLWQCFIQIIFNSSDMACGLDVADLFRRLDLRDSKDFVIKIRRDVTIVEEIIFAAGKIGYRTYDFDFSKPYTTKDVTRNVGARARFSGLPHILYILRIQNPYLYAAFLLKKQQKGGTATVEKLFHGTRIENVEPICTNNLNYRLRGRYGHLGNKYGNGVSFSPSIEYAKMFPRRVYDKKAMFIVRVMKQGHCTGSLGLEIPPTGMDTSISRDGNVWVKYCDNEFYPAYVAYYSS</sequence>
<evidence type="ECO:0000313" key="2">
    <source>
        <dbReference type="EMBL" id="CAH1992893.1"/>
    </source>
</evidence>
<accession>A0A9P0LDW8</accession>
<dbReference type="PANTHER" id="PTHR45740">
    <property type="entry name" value="POLY [ADP-RIBOSE] POLYMERASE"/>
    <property type="match status" value="1"/>
</dbReference>
<dbReference type="Pfam" id="PF00644">
    <property type="entry name" value="PARP"/>
    <property type="match status" value="1"/>
</dbReference>
<name>A0A9P0LDW8_ACAOB</name>
<dbReference type="InterPro" id="IPR012317">
    <property type="entry name" value="Poly(ADP-ribose)pol_cat_dom"/>
</dbReference>
<evidence type="ECO:0000313" key="3">
    <source>
        <dbReference type="Proteomes" id="UP001152888"/>
    </source>
</evidence>
<reference evidence="2" key="1">
    <citation type="submission" date="2022-03" db="EMBL/GenBank/DDBJ databases">
        <authorList>
            <person name="Sayadi A."/>
        </authorList>
    </citation>
    <scope>NUCLEOTIDE SEQUENCE</scope>
</reference>
<dbReference type="Proteomes" id="UP001152888">
    <property type="component" value="Unassembled WGS sequence"/>
</dbReference>
<comment type="caution">
    <text evidence="2">The sequence shown here is derived from an EMBL/GenBank/DDBJ whole genome shotgun (WGS) entry which is preliminary data.</text>
</comment>
<protein>
    <recommendedName>
        <fullName evidence="1">PARP catalytic domain-containing protein</fullName>
    </recommendedName>
</protein>
<gene>
    <name evidence="2" type="ORF">ACAOBT_LOCUS21155</name>
</gene>
<keyword evidence="3" id="KW-1185">Reference proteome</keyword>
<dbReference type="GO" id="GO:0003950">
    <property type="term" value="F:NAD+ poly-ADP-ribosyltransferase activity"/>
    <property type="evidence" value="ECO:0007669"/>
    <property type="project" value="InterPro"/>
</dbReference>
<evidence type="ECO:0000259" key="1">
    <source>
        <dbReference type="Pfam" id="PF00644"/>
    </source>
</evidence>
<dbReference type="GO" id="GO:0005634">
    <property type="term" value="C:nucleus"/>
    <property type="evidence" value="ECO:0007669"/>
    <property type="project" value="TreeGrafter"/>
</dbReference>
<proteinExistence type="predicted"/>
<dbReference type="SUPFAM" id="SSF56399">
    <property type="entry name" value="ADP-ribosylation"/>
    <property type="match status" value="1"/>
</dbReference>
<dbReference type="GO" id="GO:1990404">
    <property type="term" value="F:NAD+-protein mono-ADP-ribosyltransferase activity"/>
    <property type="evidence" value="ECO:0007669"/>
    <property type="project" value="TreeGrafter"/>
</dbReference>
<dbReference type="EMBL" id="CAKOFQ010007158">
    <property type="protein sequence ID" value="CAH1992893.1"/>
    <property type="molecule type" value="Genomic_DNA"/>
</dbReference>
<dbReference type="OrthoDB" id="6133115at2759"/>
<dbReference type="PANTHER" id="PTHR45740:SF2">
    <property type="entry name" value="POLY [ADP-RIBOSE] POLYMERASE"/>
    <property type="match status" value="1"/>
</dbReference>
<dbReference type="Gene3D" id="3.90.228.10">
    <property type="match status" value="1"/>
</dbReference>
<feature type="domain" description="PARP catalytic" evidence="1">
    <location>
        <begin position="122"/>
        <end position="217"/>
    </location>
</feature>